<evidence type="ECO:0000313" key="1">
    <source>
        <dbReference type="EMBL" id="SFD11548.1"/>
    </source>
</evidence>
<dbReference type="Pfam" id="PF15941">
    <property type="entry name" value="FidL_like"/>
    <property type="match status" value="1"/>
</dbReference>
<accession>A0AAJ4WBX6</accession>
<dbReference type="Proteomes" id="UP000226420">
    <property type="component" value="Unassembled WGS sequence"/>
</dbReference>
<evidence type="ECO:0000313" key="2">
    <source>
        <dbReference type="Proteomes" id="UP000226420"/>
    </source>
</evidence>
<proteinExistence type="predicted"/>
<gene>
    <name evidence="1" type="ORF">SAMN02745723_10846</name>
</gene>
<comment type="caution">
    <text evidence="1">The sequence shown here is derived from an EMBL/GenBank/DDBJ whole genome shotgun (WGS) entry which is preliminary data.</text>
</comment>
<reference evidence="1 2" key="1">
    <citation type="submission" date="2016-10" db="EMBL/GenBank/DDBJ databases">
        <authorList>
            <person name="Varghese N."/>
            <person name="Submissions S."/>
        </authorList>
    </citation>
    <scope>NUCLEOTIDE SEQUENCE [LARGE SCALE GENOMIC DNA]</scope>
    <source>
        <strain evidence="1 2">DSM 5563</strain>
    </source>
</reference>
<dbReference type="AlphaFoldDB" id="A0AAJ4WBX6"/>
<dbReference type="RefSeq" id="WP_053007613.1">
    <property type="nucleotide sequence ID" value="NZ_FOLW01000008.1"/>
</dbReference>
<dbReference type="EMBL" id="FOLW01000008">
    <property type="protein sequence ID" value="SFD11548.1"/>
    <property type="molecule type" value="Genomic_DNA"/>
</dbReference>
<name>A0AAJ4WBX6_9GAMM</name>
<organism evidence="1 2">
    <name type="scientific">Pragia fontium DSM 5563 = ATCC 49100</name>
    <dbReference type="NCBI Taxonomy" id="1122977"/>
    <lineage>
        <taxon>Bacteria</taxon>
        <taxon>Pseudomonadati</taxon>
        <taxon>Pseudomonadota</taxon>
        <taxon>Gammaproteobacteria</taxon>
        <taxon>Enterobacterales</taxon>
        <taxon>Budviciaceae</taxon>
        <taxon>Pragia</taxon>
    </lineage>
</organism>
<sequence>MSVKHHCGKLFFFAALFMLIFTSLPIAWRMLPIRDGAMSCSTKAIMHFEDTKMQSVNANIHFSFFGKGKGSIVVEGYTTSTEGYLYLQRYVQFDYTSERISPLERYYRVKSWQASKSSIDQSPDVVFDYFMREMSDSHDGLLLKAQKMNDKTLLLSSLNSPLYICALKPIR</sequence>
<protein>
    <submittedName>
        <fullName evidence="1">FidL-like putative membrane protein</fullName>
    </submittedName>
</protein>
<dbReference type="InterPro" id="IPR031854">
    <property type="entry name" value="FidL-like"/>
</dbReference>